<feature type="repeat" description="Solcar" evidence="9">
    <location>
        <begin position="189"/>
        <end position="269"/>
    </location>
</feature>
<comment type="subcellular location">
    <subcellularLocation>
        <location evidence="1">Mitochondrion membrane</location>
        <topology evidence="1">Multi-pass membrane protein</topology>
    </subcellularLocation>
</comment>
<dbReference type="EMBL" id="JWZX01002948">
    <property type="protein sequence ID" value="KOO25640.1"/>
    <property type="molecule type" value="Genomic_DNA"/>
</dbReference>
<comment type="caution">
    <text evidence="13">The sequence shown here is derived from an EMBL/GenBank/DDBJ whole genome shotgun (WGS) entry which is preliminary data.</text>
</comment>
<evidence type="ECO:0000256" key="4">
    <source>
        <dbReference type="ARBA" id="ARBA00022692"/>
    </source>
</evidence>
<feature type="region of interest" description="Disordered" evidence="12">
    <location>
        <begin position="54"/>
        <end position="124"/>
    </location>
</feature>
<dbReference type="GO" id="GO:0031966">
    <property type="term" value="C:mitochondrial membrane"/>
    <property type="evidence" value="ECO:0007669"/>
    <property type="project" value="UniProtKB-SubCell"/>
</dbReference>
<feature type="compositionally biased region" description="Basic and acidic residues" evidence="12">
    <location>
        <begin position="66"/>
        <end position="80"/>
    </location>
</feature>
<keyword evidence="3 10" id="KW-0813">Transport</keyword>
<sequence length="463" mass="48685">MDINKALASLGGKAIEGPFKVQDMKSAEFAQPKVLTKKEQAALDEKKKLEKAKAKAAAMVAGLAQPEKKKKEKKDTKAATDDSAGEPSGSADAEGAPSVEAAAEGAAPKKAGKTKAAAPARVITPEERQRAIEKQRQAAAAAELAFQQAYAAVAAGGTAITLDVVPMEYTVRTAEELEAARLAAEVAKAEDAKAATERKLEAAIQAAIGKKGCQVTVQLQKYRSPIECTRAIVQANGIIGLYNGFWAFFLQSAAKTSVRFFSFELLSDNLKHIGVDRSKYPGLSSLACGLGSGVIESLSLTAPTDRVKVLSQAMSAQKGSVPLTALQLVREGGVGTLYVGATATALRQSSSVAVRFFCFGEVKAVLCRALGHDVGNAPAWVSFLAGGCGGALSVCLNNPIDIAKSKIQAGKHSSIILCLQDFVRERGFIGLASGLSVRVPRLFLSQAIQFSLVDVFKKLLQKY</sequence>
<accession>A0A0M0JGQ6</accession>
<dbReference type="PANTHER" id="PTHR45788">
    <property type="entry name" value="SUCCINATE/FUMARATE MITOCHONDRIAL TRANSPORTER-RELATED"/>
    <property type="match status" value="1"/>
</dbReference>
<evidence type="ECO:0000256" key="2">
    <source>
        <dbReference type="ARBA" id="ARBA00006375"/>
    </source>
</evidence>
<keyword evidence="5" id="KW-0677">Repeat</keyword>
<dbReference type="GO" id="GO:0071913">
    <property type="term" value="F:citrate secondary active transmembrane transporter activity"/>
    <property type="evidence" value="ECO:0007669"/>
    <property type="project" value="TreeGrafter"/>
</dbReference>
<evidence type="ECO:0000256" key="6">
    <source>
        <dbReference type="ARBA" id="ARBA00022989"/>
    </source>
</evidence>
<dbReference type="OrthoDB" id="44467at2759"/>
<keyword evidence="8 9" id="KW-0472">Membrane</keyword>
<dbReference type="InterPro" id="IPR049563">
    <property type="entry name" value="TXTP-like"/>
</dbReference>
<dbReference type="InterPro" id="IPR018108">
    <property type="entry name" value="MCP_transmembrane"/>
</dbReference>
<dbReference type="Proteomes" id="UP000037460">
    <property type="component" value="Unassembled WGS sequence"/>
</dbReference>
<keyword evidence="4 9" id="KW-0812">Transmembrane</keyword>
<feature type="compositionally biased region" description="Low complexity" evidence="12">
    <location>
        <begin position="91"/>
        <end position="120"/>
    </location>
</feature>
<dbReference type="Gene3D" id="1.50.40.10">
    <property type="entry name" value="Mitochondrial carrier domain"/>
    <property type="match status" value="1"/>
</dbReference>
<organism evidence="13 14">
    <name type="scientific">Chrysochromulina tobinii</name>
    <dbReference type="NCBI Taxonomy" id="1460289"/>
    <lineage>
        <taxon>Eukaryota</taxon>
        <taxon>Haptista</taxon>
        <taxon>Haptophyta</taxon>
        <taxon>Prymnesiophyceae</taxon>
        <taxon>Prymnesiales</taxon>
        <taxon>Chrysochromulinaceae</taxon>
        <taxon>Chrysochromulina</taxon>
    </lineage>
</organism>
<keyword evidence="14" id="KW-1185">Reference proteome</keyword>
<dbReference type="SUPFAM" id="SSF103506">
    <property type="entry name" value="Mitochondrial carrier"/>
    <property type="match status" value="1"/>
</dbReference>
<evidence type="ECO:0000256" key="11">
    <source>
        <dbReference type="SAM" id="Coils"/>
    </source>
</evidence>
<evidence type="ECO:0000256" key="10">
    <source>
        <dbReference type="RuleBase" id="RU000488"/>
    </source>
</evidence>
<dbReference type="InterPro" id="IPR023395">
    <property type="entry name" value="MCP_dom_sf"/>
</dbReference>
<feature type="coiled-coil region" evidence="11">
    <location>
        <begin position="172"/>
        <end position="206"/>
    </location>
</feature>
<keyword evidence="6" id="KW-1133">Transmembrane helix</keyword>
<evidence type="ECO:0000256" key="9">
    <source>
        <dbReference type="PROSITE-ProRule" id="PRU00282"/>
    </source>
</evidence>
<keyword evidence="7" id="KW-0496">Mitochondrion</keyword>
<evidence type="ECO:0000256" key="12">
    <source>
        <dbReference type="SAM" id="MobiDB-lite"/>
    </source>
</evidence>
<keyword evidence="11" id="KW-0175">Coiled coil</keyword>
<feature type="compositionally biased region" description="Low complexity" evidence="12">
    <location>
        <begin position="55"/>
        <end position="64"/>
    </location>
</feature>
<dbReference type="PROSITE" id="PS50920">
    <property type="entry name" value="SOLCAR"/>
    <property type="match status" value="3"/>
</dbReference>
<name>A0A0M0JGQ6_9EUKA</name>
<evidence type="ECO:0000313" key="13">
    <source>
        <dbReference type="EMBL" id="KOO25640.1"/>
    </source>
</evidence>
<protein>
    <submittedName>
        <fullName evidence="13">Tricarboxylate transport</fullName>
    </submittedName>
</protein>
<gene>
    <name evidence="13" type="ORF">Ctob_003632</name>
</gene>
<comment type="similarity">
    <text evidence="2 10">Belongs to the mitochondrial carrier (TC 2.A.29) family.</text>
</comment>
<evidence type="ECO:0000256" key="3">
    <source>
        <dbReference type="ARBA" id="ARBA00022448"/>
    </source>
</evidence>
<evidence type="ECO:0000256" key="5">
    <source>
        <dbReference type="ARBA" id="ARBA00022737"/>
    </source>
</evidence>
<proteinExistence type="inferred from homology"/>
<evidence type="ECO:0000313" key="14">
    <source>
        <dbReference type="Proteomes" id="UP000037460"/>
    </source>
</evidence>
<evidence type="ECO:0000256" key="8">
    <source>
        <dbReference type="ARBA" id="ARBA00023136"/>
    </source>
</evidence>
<evidence type="ECO:0000256" key="1">
    <source>
        <dbReference type="ARBA" id="ARBA00004225"/>
    </source>
</evidence>
<dbReference type="Pfam" id="PF00153">
    <property type="entry name" value="Mito_carr"/>
    <property type="match status" value="3"/>
</dbReference>
<dbReference type="PANTHER" id="PTHR45788:SF4">
    <property type="entry name" value="TRICARBOXYLATE TRANSPORT PROTEIN, MITOCHONDRIAL"/>
    <property type="match status" value="1"/>
</dbReference>
<feature type="repeat" description="Solcar" evidence="9">
    <location>
        <begin position="377"/>
        <end position="459"/>
    </location>
</feature>
<evidence type="ECO:0000256" key="7">
    <source>
        <dbReference type="ARBA" id="ARBA00023128"/>
    </source>
</evidence>
<dbReference type="GO" id="GO:0006843">
    <property type="term" value="P:mitochondrial citrate transmembrane transport"/>
    <property type="evidence" value="ECO:0007669"/>
    <property type="project" value="TreeGrafter"/>
</dbReference>
<dbReference type="AlphaFoldDB" id="A0A0M0JGQ6"/>
<feature type="repeat" description="Solcar" evidence="9">
    <location>
        <begin position="283"/>
        <end position="365"/>
    </location>
</feature>
<reference evidence="14" key="1">
    <citation type="journal article" date="2015" name="PLoS Genet.">
        <title>Genome Sequence and Transcriptome Analyses of Chrysochromulina tobin: Metabolic Tools for Enhanced Algal Fitness in the Prominent Order Prymnesiales (Haptophyceae).</title>
        <authorList>
            <person name="Hovde B.T."/>
            <person name="Deodato C.R."/>
            <person name="Hunsperger H.M."/>
            <person name="Ryken S.A."/>
            <person name="Yost W."/>
            <person name="Jha R.K."/>
            <person name="Patterson J."/>
            <person name="Monnat R.J. Jr."/>
            <person name="Barlow S.B."/>
            <person name="Starkenburg S.R."/>
            <person name="Cattolico R.A."/>
        </authorList>
    </citation>
    <scope>NUCLEOTIDE SEQUENCE</scope>
    <source>
        <strain evidence="14">CCMP291</strain>
    </source>
</reference>